<dbReference type="AlphaFoldDB" id="A0A480A557"/>
<protein>
    <submittedName>
        <fullName evidence="3">Glycosyl transferase, group 1 family protein</fullName>
    </submittedName>
</protein>
<gene>
    <name evidence="3" type="ORF">SR1949_52690</name>
</gene>
<dbReference type="Proteomes" id="UP000300142">
    <property type="component" value="Unassembled WGS sequence"/>
</dbReference>
<name>A0A480A557_9CYAN</name>
<dbReference type="Gene3D" id="3.40.50.2000">
    <property type="entry name" value="Glycogen Phosphorylase B"/>
    <property type="match status" value="2"/>
</dbReference>
<evidence type="ECO:0000313" key="4">
    <source>
        <dbReference type="Proteomes" id="UP000300142"/>
    </source>
</evidence>
<evidence type="ECO:0000256" key="1">
    <source>
        <dbReference type="ARBA" id="ARBA00022679"/>
    </source>
</evidence>
<evidence type="ECO:0000259" key="2">
    <source>
        <dbReference type="Pfam" id="PF00534"/>
    </source>
</evidence>
<evidence type="ECO:0000313" key="3">
    <source>
        <dbReference type="EMBL" id="GCL40135.1"/>
    </source>
</evidence>
<proteinExistence type="predicted"/>
<comment type="caution">
    <text evidence="3">The sequence shown here is derived from an EMBL/GenBank/DDBJ whole genome shotgun (WGS) entry which is preliminary data.</text>
</comment>
<dbReference type="SUPFAM" id="SSF53756">
    <property type="entry name" value="UDP-Glycosyltransferase/glycogen phosphorylase"/>
    <property type="match status" value="1"/>
</dbReference>
<dbReference type="EMBL" id="BJCE01000430">
    <property type="protein sequence ID" value="GCL40135.1"/>
    <property type="molecule type" value="Genomic_DNA"/>
</dbReference>
<dbReference type="InterPro" id="IPR001296">
    <property type="entry name" value="Glyco_trans_1"/>
</dbReference>
<keyword evidence="1 3" id="KW-0808">Transferase</keyword>
<dbReference type="Pfam" id="PF00534">
    <property type="entry name" value="Glycos_transf_1"/>
    <property type="match status" value="1"/>
</dbReference>
<feature type="domain" description="Glycosyl transferase family 1" evidence="2">
    <location>
        <begin position="231"/>
        <end position="384"/>
    </location>
</feature>
<dbReference type="GO" id="GO:0016757">
    <property type="term" value="F:glycosyltransferase activity"/>
    <property type="evidence" value="ECO:0007669"/>
    <property type="project" value="InterPro"/>
</dbReference>
<dbReference type="CDD" id="cd03801">
    <property type="entry name" value="GT4_PimA-like"/>
    <property type="match status" value="1"/>
</dbReference>
<dbReference type="GO" id="GO:0009103">
    <property type="term" value="P:lipopolysaccharide biosynthetic process"/>
    <property type="evidence" value="ECO:0007669"/>
    <property type="project" value="TreeGrafter"/>
</dbReference>
<dbReference type="PANTHER" id="PTHR46401">
    <property type="entry name" value="GLYCOSYLTRANSFERASE WBBK-RELATED"/>
    <property type="match status" value="1"/>
</dbReference>
<dbReference type="PANTHER" id="PTHR46401:SF2">
    <property type="entry name" value="GLYCOSYLTRANSFERASE WBBK-RELATED"/>
    <property type="match status" value="1"/>
</dbReference>
<sequence>MEEMCHRGNSFLHATPTNPFMNSPLRILTVADTPCDPNSGAAGTVYYTNQALREIGHEVDEIWADDLGHRRIAHGNLHSLLEQPRAYRQAVMKATRAKQYDLIILDQPQAYLACKALKQSNFPGVILNRSHGVELRVNQVLPKWHQKYHIPESRYPPLITYTLRSLLDRQWQEVIKYCDGIIVSSSLDEKFLTDFLKVDQGKVCLAPQGLSDELLNQPELIDTDTSPVKWWNLLYVGQFAFFKGYFVLAEIINRVLIENPNIRFTWVASAKDHGRIRTLILPDILERVQLLDWMSQSQLKETYSQHGIFIFPSFYEGFGKTPLEAMACGLCVVASDEGAMHDYIDSGNNGYLCPVGDVDEFVEVINNLILDLEKTKNIARAAKRFSTSYTWKSHAFQILEYLKSFKQK</sequence>
<accession>A0A480A557</accession>
<reference evidence="4" key="1">
    <citation type="submission" date="2019-02" db="EMBL/GenBank/DDBJ databases">
        <title>Draft genome sequence of Sphaerospermopsis reniformis NIES-1949.</title>
        <authorList>
            <person name="Yamaguchi H."/>
            <person name="Suzuki S."/>
            <person name="Kawachi M."/>
        </authorList>
    </citation>
    <scope>NUCLEOTIDE SEQUENCE [LARGE SCALE GENOMIC DNA]</scope>
    <source>
        <strain evidence="4">NIES-1949</strain>
    </source>
</reference>
<organism evidence="3 4">
    <name type="scientific">Sphaerospermopsis reniformis</name>
    <dbReference type="NCBI Taxonomy" id="531300"/>
    <lineage>
        <taxon>Bacteria</taxon>
        <taxon>Bacillati</taxon>
        <taxon>Cyanobacteriota</taxon>
        <taxon>Cyanophyceae</taxon>
        <taxon>Nostocales</taxon>
        <taxon>Aphanizomenonaceae</taxon>
        <taxon>Sphaerospermopsis</taxon>
    </lineage>
</organism>
<keyword evidence="4" id="KW-1185">Reference proteome</keyword>